<protein>
    <submittedName>
        <fullName evidence="1">Uncharacterized protein</fullName>
    </submittedName>
</protein>
<dbReference type="EMBL" id="CAACXN010000015">
    <property type="protein sequence ID" value="VEW13537.1"/>
    <property type="molecule type" value="Genomic_DNA"/>
</dbReference>
<evidence type="ECO:0000313" key="2">
    <source>
        <dbReference type="Proteomes" id="UP000386281"/>
    </source>
</evidence>
<organism evidence="1 2">
    <name type="scientific">Brevibacterium casei</name>
    <dbReference type="NCBI Taxonomy" id="33889"/>
    <lineage>
        <taxon>Bacteria</taxon>
        <taxon>Bacillati</taxon>
        <taxon>Actinomycetota</taxon>
        <taxon>Actinomycetes</taxon>
        <taxon>Micrococcales</taxon>
        <taxon>Brevibacteriaceae</taxon>
        <taxon>Brevibacterium</taxon>
    </lineage>
</organism>
<sequence>MSEKKFIDLGPQIAEGTGYDPGSRGHLAQLSTLHWLDAHPEADPANEEHEEFVNDICELLPERYDDDVAAEAIVLWAVRDLVARDEAKRTITVSEISKAFGTEYVAWARLCLARIGVTVVPDPEPTNSQQMFADLEELTGDGFLLRDRHLEKIAKHLTDLGWTKTPEANDDL</sequence>
<reference evidence="1 2" key="1">
    <citation type="submission" date="2019-02" db="EMBL/GenBank/DDBJ databases">
        <authorList>
            <consortium name="Pathogen Informatics"/>
        </authorList>
    </citation>
    <scope>NUCLEOTIDE SEQUENCE [LARGE SCALE GENOMIC DNA]</scope>
    <source>
        <strain evidence="1 2">3012STDY7078520</strain>
    </source>
</reference>
<name>A0A449D7F9_9MICO</name>
<gene>
    <name evidence="1" type="ORF">NCTC12391_01782</name>
</gene>
<dbReference type="AlphaFoldDB" id="A0A449D7F9"/>
<dbReference type="RefSeq" id="WP_190246883.1">
    <property type="nucleotide sequence ID" value="NZ_CAACXN010000015.1"/>
</dbReference>
<proteinExistence type="predicted"/>
<accession>A0A449D7F9</accession>
<evidence type="ECO:0000313" key="1">
    <source>
        <dbReference type="EMBL" id="VEW13537.1"/>
    </source>
</evidence>
<dbReference type="Proteomes" id="UP000386281">
    <property type="component" value="Unassembled WGS sequence"/>
</dbReference>